<proteinExistence type="predicted"/>
<evidence type="ECO:0000313" key="2">
    <source>
        <dbReference type="EMBL" id="MPC28903.1"/>
    </source>
</evidence>
<evidence type="ECO:0000313" key="3">
    <source>
        <dbReference type="Proteomes" id="UP000324222"/>
    </source>
</evidence>
<organism evidence="2 3">
    <name type="scientific">Portunus trituberculatus</name>
    <name type="common">Swimming crab</name>
    <name type="synonym">Neptunus trituberculatus</name>
    <dbReference type="NCBI Taxonomy" id="210409"/>
    <lineage>
        <taxon>Eukaryota</taxon>
        <taxon>Metazoa</taxon>
        <taxon>Ecdysozoa</taxon>
        <taxon>Arthropoda</taxon>
        <taxon>Crustacea</taxon>
        <taxon>Multicrustacea</taxon>
        <taxon>Malacostraca</taxon>
        <taxon>Eumalacostraca</taxon>
        <taxon>Eucarida</taxon>
        <taxon>Decapoda</taxon>
        <taxon>Pleocyemata</taxon>
        <taxon>Brachyura</taxon>
        <taxon>Eubrachyura</taxon>
        <taxon>Portunoidea</taxon>
        <taxon>Portunidae</taxon>
        <taxon>Portuninae</taxon>
        <taxon>Portunus</taxon>
    </lineage>
</organism>
<dbReference type="AlphaFoldDB" id="A0A5B7E6T4"/>
<dbReference type="Proteomes" id="UP000324222">
    <property type="component" value="Unassembled WGS sequence"/>
</dbReference>
<feature type="compositionally biased region" description="Pro residues" evidence="1">
    <location>
        <begin position="60"/>
        <end position="72"/>
    </location>
</feature>
<name>A0A5B7E6T4_PORTR</name>
<sequence length="160" mass="17519">MVRQPRGRSRVVGGGARRLGGTNTQVLQCSGFFMGTVRPSGDIIHPNMPQKLEKNKNTLTPPPPPPPPPLPSCPHTTHLSLSLSRSLSRSLSLPRDLSLSLSRSLPWSRSLSRSLSRSRSLLSSTRMVSGTLDSTMSPLSEVKGFLFLFPSMVWRPLHPT</sequence>
<dbReference type="EMBL" id="VSRR010001986">
    <property type="protein sequence ID" value="MPC28903.1"/>
    <property type="molecule type" value="Genomic_DNA"/>
</dbReference>
<comment type="caution">
    <text evidence="2">The sequence shown here is derived from an EMBL/GenBank/DDBJ whole genome shotgun (WGS) entry which is preliminary data.</text>
</comment>
<protein>
    <submittedName>
        <fullName evidence="2">Uncharacterized protein</fullName>
    </submittedName>
</protein>
<keyword evidence="3" id="KW-1185">Reference proteome</keyword>
<feature type="region of interest" description="Disordered" evidence="1">
    <location>
        <begin position="1"/>
        <end position="21"/>
    </location>
</feature>
<reference evidence="2 3" key="1">
    <citation type="submission" date="2019-05" db="EMBL/GenBank/DDBJ databases">
        <title>Another draft genome of Portunus trituberculatus and its Hox gene families provides insights of decapod evolution.</title>
        <authorList>
            <person name="Jeong J.-H."/>
            <person name="Song I."/>
            <person name="Kim S."/>
            <person name="Choi T."/>
            <person name="Kim D."/>
            <person name="Ryu S."/>
            <person name="Kim W."/>
        </authorList>
    </citation>
    <scope>NUCLEOTIDE SEQUENCE [LARGE SCALE GENOMIC DNA]</scope>
    <source>
        <tissue evidence="2">Muscle</tissue>
    </source>
</reference>
<accession>A0A5B7E6T4</accession>
<feature type="region of interest" description="Disordered" evidence="1">
    <location>
        <begin position="40"/>
        <end position="78"/>
    </location>
</feature>
<evidence type="ECO:0000256" key="1">
    <source>
        <dbReference type="SAM" id="MobiDB-lite"/>
    </source>
</evidence>
<gene>
    <name evidence="2" type="ORF">E2C01_022116</name>
</gene>